<keyword evidence="3" id="KW-1185">Reference proteome</keyword>
<reference evidence="2 3" key="1">
    <citation type="journal article" date="2021" name="BMC Genomics">
        <title>Telomere-to-telomere genome assembly of asparaginase-producing Trichoderma simmonsii.</title>
        <authorList>
            <person name="Chung D."/>
            <person name="Kwon Y.M."/>
            <person name="Yang Y."/>
        </authorList>
    </citation>
    <scope>NUCLEOTIDE SEQUENCE [LARGE SCALE GENOMIC DNA]</scope>
    <source>
        <strain evidence="2 3">GH-Sj1</strain>
    </source>
</reference>
<dbReference type="AlphaFoldDB" id="A0A8G0LHC0"/>
<evidence type="ECO:0000313" key="2">
    <source>
        <dbReference type="EMBL" id="QYT01309.1"/>
    </source>
</evidence>
<accession>A0A8G0LHC0</accession>
<proteinExistence type="predicted"/>
<gene>
    <name evidence="2" type="ORF">H0G86_008353</name>
</gene>
<feature type="region of interest" description="Disordered" evidence="1">
    <location>
        <begin position="64"/>
        <end position="107"/>
    </location>
</feature>
<dbReference type="EMBL" id="CP075867">
    <property type="protein sequence ID" value="QYT01309.1"/>
    <property type="molecule type" value="Genomic_DNA"/>
</dbReference>
<evidence type="ECO:0008006" key="4">
    <source>
        <dbReference type="Google" id="ProtNLM"/>
    </source>
</evidence>
<evidence type="ECO:0000313" key="3">
    <source>
        <dbReference type="Proteomes" id="UP000826661"/>
    </source>
</evidence>
<sequence length="118" mass="12434">MLLAKESPSSIDSCEYIRSGFDISPEDFHKWNPSVGLDCKPWNFGSYCIVSEGKLASFTATASKSASTSSKSAAETANSKTGPITTSSKTRDVTTTTATAITTSKQSSGAVRNRGILI</sequence>
<evidence type="ECO:0000256" key="1">
    <source>
        <dbReference type="SAM" id="MobiDB-lite"/>
    </source>
</evidence>
<dbReference type="Proteomes" id="UP000826661">
    <property type="component" value="Chromosome IV"/>
</dbReference>
<organism evidence="2 3">
    <name type="scientific">Trichoderma simmonsii</name>
    <dbReference type="NCBI Taxonomy" id="1491479"/>
    <lineage>
        <taxon>Eukaryota</taxon>
        <taxon>Fungi</taxon>
        <taxon>Dikarya</taxon>
        <taxon>Ascomycota</taxon>
        <taxon>Pezizomycotina</taxon>
        <taxon>Sordariomycetes</taxon>
        <taxon>Hypocreomycetidae</taxon>
        <taxon>Hypocreales</taxon>
        <taxon>Hypocreaceae</taxon>
        <taxon>Trichoderma</taxon>
    </lineage>
</organism>
<protein>
    <recommendedName>
        <fullName evidence="4">LysM domain-containing protein</fullName>
    </recommendedName>
</protein>
<name>A0A8G0LHC0_9HYPO</name>